<proteinExistence type="predicted"/>
<name>A0A0P8DDD0_9CYAN</name>
<dbReference type="Proteomes" id="UP000050465">
    <property type="component" value="Unassembled WGS sequence"/>
</dbReference>
<feature type="transmembrane region" description="Helical" evidence="2">
    <location>
        <begin position="12"/>
        <end position="32"/>
    </location>
</feature>
<sequence length="125" mass="14628">MNDVGFDPTRWSYWLLIVCFIGVSTWGLYLSWQWASEIRSQADLKRKRAKLARRLMVEMHGMSYCSPKNKQVHKDMGITKSRRDPSFENREDRTGNAYSGRRSGQPQRTGYEEITPGYLKESQSE</sequence>
<dbReference type="EMBL" id="LJZR01000022">
    <property type="protein sequence ID" value="KPQ34193.1"/>
    <property type="molecule type" value="Genomic_DNA"/>
</dbReference>
<evidence type="ECO:0000256" key="1">
    <source>
        <dbReference type="SAM" id="MobiDB-lite"/>
    </source>
</evidence>
<protein>
    <submittedName>
        <fullName evidence="3">Uncharacterized protein</fullName>
    </submittedName>
</protein>
<evidence type="ECO:0000313" key="4">
    <source>
        <dbReference type="Proteomes" id="UP000050465"/>
    </source>
</evidence>
<feature type="region of interest" description="Disordered" evidence="1">
    <location>
        <begin position="66"/>
        <end position="125"/>
    </location>
</feature>
<evidence type="ECO:0000313" key="3">
    <source>
        <dbReference type="EMBL" id="KPQ34193.1"/>
    </source>
</evidence>
<evidence type="ECO:0000256" key="2">
    <source>
        <dbReference type="SAM" id="Phobius"/>
    </source>
</evidence>
<keyword evidence="2" id="KW-0472">Membrane</keyword>
<reference evidence="3 4" key="1">
    <citation type="submission" date="2015-09" db="EMBL/GenBank/DDBJ databases">
        <title>Identification and resolution of microdiversity through metagenomic sequencing of parallel consortia.</title>
        <authorList>
            <person name="Nelson W.C."/>
            <person name="Romine M.F."/>
            <person name="Lindemann S.R."/>
        </authorList>
    </citation>
    <scope>NUCLEOTIDE SEQUENCE [LARGE SCALE GENOMIC DNA]</scope>
    <source>
        <strain evidence="3">Ana</strain>
    </source>
</reference>
<organism evidence="3 4">
    <name type="scientific">Phormidesmis priestleyi Ana</name>
    <dbReference type="NCBI Taxonomy" id="1666911"/>
    <lineage>
        <taxon>Bacteria</taxon>
        <taxon>Bacillati</taxon>
        <taxon>Cyanobacteriota</taxon>
        <taxon>Cyanophyceae</taxon>
        <taxon>Leptolyngbyales</taxon>
        <taxon>Leptolyngbyaceae</taxon>
        <taxon>Phormidesmis</taxon>
    </lineage>
</organism>
<keyword evidence="2" id="KW-0812">Transmembrane</keyword>
<gene>
    <name evidence="3" type="ORF">HLUCCA11_15705</name>
</gene>
<feature type="compositionally biased region" description="Basic and acidic residues" evidence="1">
    <location>
        <begin position="72"/>
        <end position="94"/>
    </location>
</feature>
<comment type="caution">
    <text evidence="3">The sequence shown here is derived from an EMBL/GenBank/DDBJ whole genome shotgun (WGS) entry which is preliminary data.</text>
</comment>
<accession>A0A0P8DDD0</accession>
<dbReference type="AlphaFoldDB" id="A0A0P8DDD0"/>
<keyword evidence="2" id="KW-1133">Transmembrane helix</keyword>